<dbReference type="RefSeq" id="WP_137666297.1">
    <property type="nucleotide sequence ID" value="NZ_BJCE01000010.1"/>
</dbReference>
<name>A0A479ZV49_9CYAN</name>
<comment type="caution">
    <text evidence="1">The sequence shown here is derived from an EMBL/GenBank/DDBJ whole genome shotgun (WGS) entry which is preliminary data.</text>
</comment>
<protein>
    <submittedName>
        <fullName evidence="1">Uncharacterized protein</fullName>
    </submittedName>
</protein>
<keyword evidence="2" id="KW-1185">Reference proteome</keyword>
<dbReference type="EMBL" id="BJCE01000010">
    <property type="protein sequence ID" value="GCL35466.1"/>
    <property type="molecule type" value="Genomic_DNA"/>
</dbReference>
<organism evidence="1 2">
    <name type="scientific">Sphaerospermopsis reniformis</name>
    <dbReference type="NCBI Taxonomy" id="531300"/>
    <lineage>
        <taxon>Bacteria</taxon>
        <taxon>Bacillati</taxon>
        <taxon>Cyanobacteriota</taxon>
        <taxon>Cyanophyceae</taxon>
        <taxon>Nostocales</taxon>
        <taxon>Aphanizomenonaceae</taxon>
        <taxon>Sphaerospermopsis</taxon>
    </lineage>
</organism>
<gene>
    <name evidence="1" type="ORF">SR1949_05610</name>
</gene>
<accession>A0A479ZV49</accession>
<dbReference type="Proteomes" id="UP000300142">
    <property type="component" value="Unassembled WGS sequence"/>
</dbReference>
<proteinExistence type="predicted"/>
<evidence type="ECO:0000313" key="1">
    <source>
        <dbReference type="EMBL" id="GCL35466.1"/>
    </source>
</evidence>
<reference evidence="2" key="1">
    <citation type="submission" date="2019-02" db="EMBL/GenBank/DDBJ databases">
        <title>Draft genome sequence of Sphaerospermopsis reniformis NIES-1949.</title>
        <authorList>
            <person name="Yamaguchi H."/>
            <person name="Suzuki S."/>
            <person name="Kawachi M."/>
        </authorList>
    </citation>
    <scope>NUCLEOTIDE SEQUENCE [LARGE SCALE GENOMIC DNA]</scope>
    <source>
        <strain evidence="2">NIES-1949</strain>
    </source>
</reference>
<sequence length="125" mass="14436">MKTVVKLTQQSVISEIESVLHTYPYQPYQQVFAVPDLRQELISFVIDRLPGVDSRVSETQILLAENPKESFFNHKLSRNPLEQKLHLQNLIHQGIFSIMQAKAEFISQHLCETIQPGFQPSNWFG</sequence>
<evidence type="ECO:0000313" key="2">
    <source>
        <dbReference type="Proteomes" id="UP000300142"/>
    </source>
</evidence>
<dbReference type="AlphaFoldDB" id="A0A479ZV49"/>